<evidence type="ECO:0000256" key="1">
    <source>
        <dbReference type="ARBA" id="ARBA00004651"/>
    </source>
</evidence>
<dbReference type="PANTHER" id="PTHR34295">
    <property type="entry name" value="BIOTIN TRANSPORTER BIOY"/>
    <property type="match status" value="1"/>
</dbReference>
<dbReference type="GO" id="GO:0015225">
    <property type="term" value="F:biotin transmembrane transporter activity"/>
    <property type="evidence" value="ECO:0007669"/>
    <property type="project" value="UniProtKB-UniRule"/>
</dbReference>
<dbReference type="PIRSF" id="PIRSF016661">
    <property type="entry name" value="BioY"/>
    <property type="match status" value="1"/>
</dbReference>
<evidence type="ECO:0000256" key="4">
    <source>
        <dbReference type="ARBA" id="ARBA00022475"/>
    </source>
</evidence>
<comment type="similarity">
    <text evidence="2 8">Belongs to the BioY family.</text>
</comment>
<dbReference type="EMBL" id="QYUL01000003">
    <property type="protein sequence ID" value="RJF79144.1"/>
    <property type="molecule type" value="Genomic_DNA"/>
</dbReference>
<keyword evidence="11" id="KW-1185">Reference proteome</keyword>
<feature type="transmembrane region" description="Helical" evidence="9">
    <location>
        <begin position="148"/>
        <end position="172"/>
    </location>
</feature>
<evidence type="ECO:0000256" key="5">
    <source>
        <dbReference type="ARBA" id="ARBA00022692"/>
    </source>
</evidence>
<keyword evidence="3 8" id="KW-0813">Transport</keyword>
<evidence type="ECO:0000256" key="2">
    <source>
        <dbReference type="ARBA" id="ARBA00010692"/>
    </source>
</evidence>
<dbReference type="RefSeq" id="WP_119832602.1">
    <property type="nucleotide sequence ID" value="NZ_QYUL01000003.1"/>
</dbReference>
<dbReference type="AlphaFoldDB" id="A0A418VRN7"/>
<evidence type="ECO:0000256" key="8">
    <source>
        <dbReference type="PIRNR" id="PIRNR016661"/>
    </source>
</evidence>
<dbReference type="PANTHER" id="PTHR34295:SF4">
    <property type="entry name" value="BIOTIN TRANSPORTER BIOY-RELATED"/>
    <property type="match status" value="1"/>
</dbReference>
<comment type="caution">
    <text evidence="10">The sequence shown here is derived from an EMBL/GenBank/DDBJ whole genome shotgun (WGS) entry which is preliminary data.</text>
</comment>
<keyword evidence="7 8" id="KW-0472">Membrane</keyword>
<keyword evidence="4 8" id="KW-1003">Cell membrane</keyword>
<keyword evidence="6 9" id="KW-1133">Transmembrane helix</keyword>
<keyword evidence="5 9" id="KW-0812">Transmembrane</keyword>
<sequence length="183" mass="17964">MLSTRDLVLSALFAALVAGLGMAPPIPLGFLPVPITAQSLGVMLAGALLGAKRGGLALLLFVLLVAAGLPLLAGGRGGVGVLMGPSGGFVLAFPVGAFVTGLLAERFATGANPIRLFAVCAIGGILAVYAGGIPWLSVVAGMPLEKAALAVMAFIPGDFIKAGIAAFAAAAVRRAGVLPTAHA</sequence>
<dbReference type="InterPro" id="IPR003784">
    <property type="entry name" value="BioY"/>
</dbReference>
<evidence type="ECO:0000313" key="10">
    <source>
        <dbReference type="EMBL" id="RJF79144.1"/>
    </source>
</evidence>
<name>A0A418VRN7_9PROT</name>
<dbReference type="OrthoDB" id="9803495at2"/>
<organism evidence="10 11">
    <name type="scientific">Azospirillum cavernae</name>
    <dbReference type="NCBI Taxonomy" id="2320860"/>
    <lineage>
        <taxon>Bacteria</taxon>
        <taxon>Pseudomonadati</taxon>
        <taxon>Pseudomonadota</taxon>
        <taxon>Alphaproteobacteria</taxon>
        <taxon>Rhodospirillales</taxon>
        <taxon>Azospirillaceae</taxon>
        <taxon>Azospirillum</taxon>
    </lineage>
</organism>
<proteinExistence type="inferred from homology"/>
<feature type="transmembrane region" description="Helical" evidence="9">
    <location>
        <begin position="116"/>
        <end position="136"/>
    </location>
</feature>
<protein>
    <recommendedName>
        <fullName evidence="8">Biotin transporter</fullName>
    </recommendedName>
</protein>
<accession>A0A418VRN7</accession>
<evidence type="ECO:0000313" key="11">
    <source>
        <dbReference type="Proteomes" id="UP000283458"/>
    </source>
</evidence>
<reference evidence="10 11" key="1">
    <citation type="submission" date="2018-09" db="EMBL/GenBank/DDBJ databases">
        <authorList>
            <person name="Zhu H."/>
        </authorList>
    </citation>
    <scope>NUCLEOTIDE SEQUENCE [LARGE SCALE GENOMIC DNA]</scope>
    <source>
        <strain evidence="10 11">K2W22B-5</strain>
    </source>
</reference>
<feature type="transmembrane region" description="Helical" evidence="9">
    <location>
        <begin position="79"/>
        <end position="104"/>
    </location>
</feature>
<dbReference type="Proteomes" id="UP000283458">
    <property type="component" value="Unassembled WGS sequence"/>
</dbReference>
<gene>
    <name evidence="10" type="ORF">D3877_20165</name>
</gene>
<evidence type="ECO:0000256" key="3">
    <source>
        <dbReference type="ARBA" id="ARBA00022448"/>
    </source>
</evidence>
<dbReference type="GO" id="GO:0005886">
    <property type="term" value="C:plasma membrane"/>
    <property type="evidence" value="ECO:0007669"/>
    <property type="project" value="UniProtKB-SubCell"/>
</dbReference>
<feature type="transmembrane region" description="Helical" evidence="9">
    <location>
        <begin position="31"/>
        <end position="49"/>
    </location>
</feature>
<evidence type="ECO:0000256" key="7">
    <source>
        <dbReference type="ARBA" id="ARBA00023136"/>
    </source>
</evidence>
<evidence type="ECO:0000256" key="9">
    <source>
        <dbReference type="SAM" id="Phobius"/>
    </source>
</evidence>
<feature type="transmembrane region" description="Helical" evidence="9">
    <location>
        <begin position="56"/>
        <end position="73"/>
    </location>
</feature>
<evidence type="ECO:0000256" key="6">
    <source>
        <dbReference type="ARBA" id="ARBA00022989"/>
    </source>
</evidence>
<comment type="subcellular location">
    <subcellularLocation>
        <location evidence="1 8">Cell membrane</location>
        <topology evidence="1 8">Multi-pass membrane protein</topology>
    </subcellularLocation>
</comment>
<dbReference type="Gene3D" id="1.10.1760.20">
    <property type="match status" value="1"/>
</dbReference>
<dbReference type="Pfam" id="PF02632">
    <property type="entry name" value="BioY"/>
    <property type="match status" value="1"/>
</dbReference>